<keyword evidence="3" id="KW-1185">Reference proteome</keyword>
<evidence type="ECO:0000313" key="3">
    <source>
        <dbReference type="Proteomes" id="UP000652231"/>
    </source>
</evidence>
<dbReference type="AlphaFoldDB" id="A0A8J2Y5R3"/>
<dbReference type="InterPro" id="IPR001214">
    <property type="entry name" value="SET_dom"/>
</dbReference>
<name>A0A8J2Y5R3_9FLAO</name>
<sequence>MIFPKTELRFISKQIGYGVVATEFIPKGTITWALDALDREFTPQEVSKMDPKYQKILDFYTYRNNRGNFVFCWDFGRYVNHSFNANCISTAYDFEVAIRDIHPGEQLTDDYGYLNITEPFEAEDEGTERKIVYPDDLVRYHKEWDEKVKAVFPLITELNQPLRTYISEEVWQKVEKIASGKEKMLSILSCYFEENKLELNKSK</sequence>
<dbReference type="InterPro" id="IPR046341">
    <property type="entry name" value="SET_dom_sf"/>
</dbReference>
<dbReference type="PROSITE" id="PS50280">
    <property type="entry name" value="SET"/>
    <property type="match status" value="1"/>
</dbReference>
<accession>A0A8J2Y5R3</accession>
<reference evidence="2" key="2">
    <citation type="submission" date="2020-09" db="EMBL/GenBank/DDBJ databases">
        <authorList>
            <person name="Sun Q."/>
            <person name="Zhou Y."/>
        </authorList>
    </citation>
    <scope>NUCLEOTIDE SEQUENCE</scope>
    <source>
        <strain evidence="2">CGMCC 1.12924</strain>
    </source>
</reference>
<dbReference type="EMBL" id="BMGK01000003">
    <property type="protein sequence ID" value="GGD87209.1"/>
    <property type="molecule type" value="Genomic_DNA"/>
</dbReference>
<dbReference type="RefSeq" id="WP_188439943.1">
    <property type="nucleotide sequence ID" value="NZ_BMGK01000003.1"/>
</dbReference>
<proteinExistence type="predicted"/>
<gene>
    <name evidence="2" type="ORF">GCM10011312_09090</name>
</gene>
<protein>
    <recommendedName>
        <fullName evidence="1">SET domain-containing protein</fullName>
    </recommendedName>
</protein>
<comment type="caution">
    <text evidence="2">The sequence shown here is derived from an EMBL/GenBank/DDBJ whole genome shotgun (WGS) entry which is preliminary data.</text>
</comment>
<dbReference type="Pfam" id="PF00856">
    <property type="entry name" value="SET"/>
    <property type="match status" value="1"/>
</dbReference>
<dbReference type="SUPFAM" id="SSF82199">
    <property type="entry name" value="SET domain"/>
    <property type="match status" value="1"/>
</dbReference>
<dbReference type="Gene3D" id="2.170.270.10">
    <property type="entry name" value="SET domain"/>
    <property type="match status" value="1"/>
</dbReference>
<evidence type="ECO:0000313" key="2">
    <source>
        <dbReference type="EMBL" id="GGD87209.1"/>
    </source>
</evidence>
<dbReference type="Proteomes" id="UP000652231">
    <property type="component" value="Unassembled WGS sequence"/>
</dbReference>
<reference evidence="2" key="1">
    <citation type="journal article" date="2014" name="Int. J. Syst. Evol. Microbiol.">
        <title>Complete genome sequence of Corynebacterium casei LMG S-19264T (=DSM 44701T), isolated from a smear-ripened cheese.</title>
        <authorList>
            <consortium name="US DOE Joint Genome Institute (JGI-PGF)"/>
            <person name="Walter F."/>
            <person name="Albersmeier A."/>
            <person name="Kalinowski J."/>
            <person name="Ruckert C."/>
        </authorList>
    </citation>
    <scope>NUCLEOTIDE SEQUENCE</scope>
    <source>
        <strain evidence="2">CGMCC 1.12924</strain>
    </source>
</reference>
<dbReference type="CDD" id="cd08161">
    <property type="entry name" value="SET"/>
    <property type="match status" value="1"/>
</dbReference>
<organism evidence="2 3">
    <name type="scientific">Planktosalinus lacus</name>
    <dbReference type="NCBI Taxonomy" id="1526573"/>
    <lineage>
        <taxon>Bacteria</taxon>
        <taxon>Pseudomonadati</taxon>
        <taxon>Bacteroidota</taxon>
        <taxon>Flavobacteriia</taxon>
        <taxon>Flavobacteriales</taxon>
        <taxon>Flavobacteriaceae</taxon>
        <taxon>Planktosalinus</taxon>
    </lineage>
</organism>
<evidence type="ECO:0000259" key="1">
    <source>
        <dbReference type="PROSITE" id="PS50280"/>
    </source>
</evidence>
<feature type="domain" description="SET" evidence="1">
    <location>
        <begin position="4"/>
        <end position="112"/>
    </location>
</feature>